<gene>
    <name evidence="11" type="ORF">GO608_04315</name>
</gene>
<evidence type="ECO:0000259" key="10">
    <source>
        <dbReference type="Pfam" id="PF01909"/>
    </source>
</evidence>
<evidence type="ECO:0000256" key="1">
    <source>
        <dbReference type="ARBA" id="ARBA00001946"/>
    </source>
</evidence>
<evidence type="ECO:0000256" key="7">
    <source>
        <dbReference type="ARBA" id="ARBA00022840"/>
    </source>
</evidence>
<evidence type="ECO:0000256" key="6">
    <source>
        <dbReference type="ARBA" id="ARBA00022741"/>
    </source>
</evidence>
<dbReference type="InterPro" id="IPR043519">
    <property type="entry name" value="NT_sf"/>
</dbReference>
<organism evidence="11 12">
    <name type="scientific">Aromatoleum buckelii</name>
    <dbReference type="NCBI Taxonomy" id="200254"/>
    <lineage>
        <taxon>Bacteria</taxon>
        <taxon>Pseudomonadati</taxon>
        <taxon>Pseudomonadota</taxon>
        <taxon>Betaproteobacteria</taxon>
        <taxon>Rhodocyclales</taxon>
        <taxon>Rhodocyclaceae</taxon>
        <taxon>Aromatoleum</taxon>
    </lineage>
</organism>
<dbReference type="Proteomes" id="UP000601990">
    <property type="component" value="Unassembled WGS sequence"/>
</dbReference>
<dbReference type="RefSeq" id="WP_169197854.1">
    <property type="nucleotide sequence ID" value="NZ_WTVH02000008.1"/>
</dbReference>
<reference evidence="11" key="1">
    <citation type="submission" date="2019-12" db="EMBL/GenBank/DDBJ databases">
        <title>Comparative genomics gives insights into the taxonomy of the Azoarcus-Aromatoleum group and reveals separate origins of nif in the plant-associated Azoarcus and non-plant-associated Aromatoleum sub-groups.</title>
        <authorList>
            <person name="Lafos M."/>
            <person name="Maluk M."/>
            <person name="Batista M."/>
            <person name="Junghare M."/>
            <person name="Carmona M."/>
            <person name="Faoro H."/>
            <person name="Cruz L.M."/>
            <person name="Battistoni F."/>
            <person name="De Souza E."/>
            <person name="Pedrosa F."/>
            <person name="Chen W.-M."/>
            <person name="Poole P.S."/>
            <person name="Dixon R.A."/>
            <person name="James E.K."/>
        </authorList>
    </citation>
    <scope>NUCLEOTIDE SEQUENCE</scope>
    <source>
        <strain evidence="11">U120</strain>
    </source>
</reference>
<accession>A0ABX1N0F4</accession>
<comment type="caution">
    <text evidence="11">The sequence shown here is derived from an EMBL/GenBank/DDBJ whole genome shotgun (WGS) entry which is preliminary data.</text>
</comment>
<proteinExistence type="inferred from homology"/>
<dbReference type="PANTHER" id="PTHR33571">
    <property type="entry name" value="SSL8005 PROTEIN"/>
    <property type="match status" value="1"/>
</dbReference>
<name>A0ABX1N0F4_9RHOO</name>
<dbReference type="CDD" id="cd05403">
    <property type="entry name" value="NT_KNTase_like"/>
    <property type="match status" value="1"/>
</dbReference>
<dbReference type="InterPro" id="IPR002934">
    <property type="entry name" value="Polymerase_NTP_transf_dom"/>
</dbReference>
<keyword evidence="3" id="KW-0808">Transferase</keyword>
<evidence type="ECO:0000256" key="5">
    <source>
        <dbReference type="ARBA" id="ARBA00022723"/>
    </source>
</evidence>
<evidence type="ECO:0000256" key="8">
    <source>
        <dbReference type="ARBA" id="ARBA00022842"/>
    </source>
</evidence>
<evidence type="ECO:0000256" key="2">
    <source>
        <dbReference type="ARBA" id="ARBA00022649"/>
    </source>
</evidence>
<dbReference type="InterPro" id="IPR052038">
    <property type="entry name" value="Type-VII_TA_antitoxin"/>
</dbReference>
<dbReference type="EMBL" id="WTVH01000005">
    <property type="protein sequence ID" value="NMF92551.1"/>
    <property type="molecule type" value="Genomic_DNA"/>
</dbReference>
<keyword evidence="4" id="KW-0548">Nucleotidyltransferase</keyword>
<evidence type="ECO:0000313" key="11">
    <source>
        <dbReference type="EMBL" id="NMF92551.1"/>
    </source>
</evidence>
<keyword evidence="6" id="KW-0547">Nucleotide-binding</keyword>
<evidence type="ECO:0000256" key="4">
    <source>
        <dbReference type="ARBA" id="ARBA00022695"/>
    </source>
</evidence>
<keyword evidence="8" id="KW-0460">Magnesium</keyword>
<keyword evidence="7" id="KW-0067">ATP-binding</keyword>
<feature type="domain" description="Polymerase nucleotidyl transferase" evidence="10">
    <location>
        <begin position="23"/>
        <end position="91"/>
    </location>
</feature>
<keyword evidence="5" id="KW-0479">Metal-binding</keyword>
<dbReference type="PANTHER" id="PTHR33571:SF12">
    <property type="entry name" value="BSL3053 PROTEIN"/>
    <property type="match status" value="1"/>
</dbReference>
<evidence type="ECO:0000256" key="9">
    <source>
        <dbReference type="ARBA" id="ARBA00038276"/>
    </source>
</evidence>
<dbReference type="Gene3D" id="3.30.460.10">
    <property type="entry name" value="Beta Polymerase, domain 2"/>
    <property type="match status" value="1"/>
</dbReference>
<sequence length="93" mass="10366">MKPSEALRRHRAEILALATRHRAHNVHVFGSVSRGDDSDLDLLVEFGPDASLFDAFALQEELESLLALKVEVATPDGLHPLIRTEVMREARPL</sequence>
<comment type="cofactor">
    <cofactor evidence="1">
        <name>Mg(2+)</name>
        <dbReference type="ChEBI" id="CHEBI:18420"/>
    </cofactor>
</comment>
<keyword evidence="12" id="KW-1185">Reference proteome</keyword>
<evidence type="ECO:0000256" key="3">
    <source>
        <dbReference type="ARBA" id="ARBA00022679"/>
    </source>
</evidence>
<evidence type="ECO:0000313" key="12">
    <source>
        <dbReference type="Proteomes" id="UP000601990"/>
    </source>
</evidence>
<dbReference type="Pfam" id="PF01909">
    <property type="entry name" value="NTP_transf_2"/>
    <property type="match status" value="1"/>
</dbReference>
<keyword evidence="2" id="KW-1277">Toxin-antitoxin system</keyword>
<protein>
    <submittedName>
        <fullName evidence="11">Nucleotidyltransferase</fullName>
    </submittedName>
</protein>
<dbReference type="SUPFAM" id="SSF81301">
    <property type="entry name" value="Nucleotidyltransferase"/>
    <property type="match status" value="1"/>
</dbReference>
<comment type="similarity">
    <text evidence="9">Belongs to the MntA antitoxin family.</text>
</comment>